<proteinExistence type="predicted"/>
<sequence>MVGHAGGPVLYRLFAQVAHFGVDGPRHRTLPVRVDYLRTAPPTARRATVLITEGSLHRNSFRLLQHAAIMFRFTELVLVAATWSLAAAHTVLIYPPWRGNNIHTNGTLSDTDPTIPDGSLGINYHKDTDSYGFPYGMQWMYPCGGMPTSRNRTKWPIKGGAVSVQPGWFPGHSLAQIYINMGYGNEPLNYSHTMLPVFQITGPSNSQYEGQFCLPQVPLPANYTPKVGDNATIQVIELAQHGAALYNCADITFAEPEDVPEVNETNCKNTTAPDQHIGFQVLYATTSSPAPHTIVINGYASILVPAMFAAASWLTWVV</sequence>
<evidence type="ECO:0000256" key="2">
    <source>
        <dbReference type="ARBA" id="ARBA00022475"/>
    </source>
</evidence>
<dbReference type="CDD" id="cd21176">
    <property type="entry name" value="LPMO_auxiliary-like"/>
    <property type="match status" value="1"/>
</dbReference>
<dbReference type="EMBL" id="CP089276">
    <property type="protein sequence ID" value="USP77785.1"/>
    <property type="molecule type" value="Genomic_DNA"/>
</dbReference>
<organism evidence="9 10">
    <name type="scientific">Curvularia clavata</name>
    <dbReference type="NCBI Taxonomy" id="95742"/>
    <lineage>
        <taxon>Eukaryota</taxon>
        <taxon>Fungi</taxon>
        <taxon>Dikarya</taxon>
        <taxon>Ascomycota</taxon>
        <taxon>Pezizomycotina</taxon>
        <taxon>Dothideomycetes</taxon>
        <taxon>Pleosporomycetidae</taxon>
        <taxon>Pleosporales</taxon>
        <taxon>Pleosporineae</taxon>
        <taxon>Pleosporaceae</taxon>
        <taxon>Curvularia</taxon>
    </lineage>
</organism>
<gene>
    <name evidence="9" type="ORF">yc1106_05059</name>
</gene>
<reference evidence="9" key="1">
    <citation type="submission" date="2021-12" db="EMBL/GenBank/DDBJ databases">
        <title>Curvularia clavata genome.</title>
        <authorList>
            <person name="Cao Y."/>
        </authorList>
    </citation>
    <scope>NUCLEOTIDE SEQUENCE</scope>
    <source>
        <strain evidence="9">Yc1106</strain>
    </source>
</reference>
<dbReference type="InterPro" id="IPR046936">
    <property type="entry name" value="BIM1-like"/>
</dbReference>
<evidence type="ECO:0000313" key="9">
    <source>
        <dbReference type="EMBL" id="USP77785.1"/>
    </source>
</evidence>
<comment type="subcellular location">
    <subcellularLocation>
        <location evidence="1">Cell membrane</location>
        <topology evidence="1">Lipid-anchor</topology>
        <topology evidence="1">GPI-anchor</topology>
    </subcellularLocation>
</comment>
<name>A0A9Q9DT95_CURCL</name>
<dbReference type="Pfam" id="PF20238">
    <property type="entry name" value="BIM1-like_dom"/>
    <property type="match status" value="1"/>
</dbReference>
<evidence type="ECO:0000256" key="6">
    <source>
        <dbReference type="ARBA" id="ARBA00023180"/>
    </source>
</evidence>
<dbReference type="OrthoDB" id="5329488at2759"/>
<evidence type="ECO:0000256" key="3">
    <source>
        <dbReference type="ARBA" id="ARBA00022622"/>
    </source>
</evidence>
<dbReference type="AlphaFoldDB" id="A0A9Q9DT95"/>
<keyword evidence="6" id="KW-0325">Glycoprotein</keyword>
<dbReference type="GO" id="GO:0005886">
    <property type="term" value="C:plasma membrane"/>
    <property type="evidence" value="ECO:0007669"/>
    <property type="project" value="UniProtKB-SubCell"/>
</dbReference>
<feature type="domain" description="Copper acquisition factor BIM1-like" evidence="8">
    <location>
        <begin position="88"/>
        <end position="271"/>
    </location>
</feature>
<dbReference type="InterPro" id="IPR046530">
    <property type="entry name" value="BIM1-like_dom"/>
</dbReference>
<evidence type="ECO:0000256" key="5">
    <source>
        <dbReference type="ARBA" id="ARBA00023136"/>
    </source>
</evidence>
<dbReference type="PANTHER" id="PTHR34992">
    <property type="entry name" value="HYPHAL ANASTAMOSIS-7 PROTEIN"/>
    <property type="match status" value="1"/>
</dbReference>
<evidence type="ECO:0000256" key="7">
    <source>
        <dbReference type="ARBA" id="ARBA00023288"/>
    </source>
</evidence>
<keyword evidence="4" id="KW-0732">Signal</keyword>
<keyword evidence="10" id="KW-1185">Reference proteome</keyword>
<dbReference type="PANTHER" id="PTHR34992:SF10">
    <property type="entry name" value="COPPER ACQUISITION FACTOR BIM1-LIKE DOMAIN-CONTAINING PROTEIN"/>
    <property type="match status" value="1"/>
</dbReference>
<dbReference type="VEuPathDB" id="FungiDB:yc1106_05059"/>
<keyword evidence="3" id="KW-0336">GPI-anchor</keyword>
<keyword evidence="7" id="KW-0449">Lipoprotein</keyword>
<evidence type="ECO:0000256" key="4">
    <source>
        <dbReference type="ARBA" id="ARBA00022729"/>
    </source>
</evidence>
<keyword evidence="5" id="KW-0472">Membrane</keyword>
<evidence type="ECO:0000259" key="8">
    <source>
        <dbReference type="Pfam" id="PF20238"/>
    </source>
</evidence>
<protein>
    <recommendedName>
        <fullName evidence="8">Copper acquisition factor BIM1-like domain-containing protein</fullName>
    </recommendedName>
</protein>
<dbReference type="Proteomes" id="UP001056012">
    <property type="component" value="Chromosome 3"/>
</dbReference>
<dbReference type="GO" id="GO:0098552">
    <property type="term" value="C:side of membrane"/>
    <property type="evidence" value="ECO:0007669"/>
    <property type="project" value="UniProtKB-KW"/>
</dbReference>
<evidence type="ECO:0000313" key="10">
    <source>
        <dbReference type="Proteomes" id="UP001056012"/>
    </source>
</evidence>
<accession>A0A9Q9DT95</accession>
<evidence type="ECO:0000256" key="1">
    <source>
        <dbReference type="ARBA" id="ARBA00004609"/>
    </source>
</evidence>
<keyword evidence="2" id="KW-1003">Cell membrane</keyword>